<evidence type="ECO:0000256" key="10">
    <source>
        <dbReference type="RuleBase" id="RU003355"/>
    </source>
</evidence>
<evidence type="ECO:0000313" key="15">
    <source>
        <dbReference type="Proteomes" id="UP000768462"/>
    </source>
</evidence>
<evidence type="ECO:0000256" key="9">
    <source>
        <dbReference type="PROSITE-ProRule" id="PRU01240"/>
    </source>
</evidence>
<evidence type="ECO:0000256" key="11">
    <source>
        <dbReference type="SAM" id="MobiDB-lite"/>
    </source>
</evidence>
<evidence type="ECO:0000256" key="3">
    <source>
        <dbReference type="ARBA" id="ARBA00022670"/>
    </source>
</evidence>
<dbReference type="InterPro" id="IPR036852">
    <property type="entry name" value="Peptidase_S8/S53_dom_sf"/>
</dbReference>
<dbReference type="EMBL" id="SVCM01000071">
    <property type="protein sequence ID" value="MBE6059752.1"/>
    <property type="molecule type" value="Genomic_DNA"/>
</dbReference>
<keyword evidence="6 9" id="KW-0378">Hydrolase</keyword>
<dbReference type="PROSITE" id="PS00137">
    <property type="entry name" value="SUBTILASE_HIS"/>
    <property type="match status" value="1"/>
</dbReference>
<organism evidence="14 15">
    <name type="scientific">Clostridium sulfidigenes</name>
    <dbReference type="NCBI Taxonomy" id="318464"/>
    <lineage>
        <taxon>Bacteria</taxon>
        <taxon>Bacillati</taxon>
        <taxon>Bacillota</taxon>
        <taxon>Clostridia</taxon>
        <taxon>Eubacteriales</taxon>
        <taxon>Clostridiaceae</taxon>
        <taxon>Clostridium</taxon>
    </lineage>
</organism>
<dbReference type="InterPro" id="IPR015500">
    <property type="entry name" value="Peptidase_S8_subtilisin-rel"/>
</dbReference>
<dbReference type="PANTHER" id="PTHR43399:SF4">
    <property type="entry name" value="CELL WALL-ASSOCIATED PROTEASE"/>
    <property type="match status" value="1"/>
</dbReference>
<evidence type="ECO:0000313" key="14">
    <source>
        <dbReference type="EMBL" id="MBE6059752.1"/>
    </source>
</evidence>
<dbReference type="SMART" id="SM00635">
    <property type="entry name" value="BID_2"/>
    <property type="match status" value="1"/>
</dbReference>
<dbReference type="InterPro" id="IPR023828">
    <property type="entry name" value="Peptidase_S8_Ser-AS"/>
</dbReference>
<dbReference type="GO" id="GO:0006508">
    <property type="term" value="P:proteolysis"/>
    <property type="evidence" value="ECO:0007669"/>
    <property type="project" value="UniProtKB-KW"/>
</dbReference>
<evidence type="ECO:0000259" key="13">
    <source>
        <dbReference type="SMART" id="SM00635"/>
    </source>
</evidence>
<dbReference type="PROSITE" id="PS00138">
    <property type="entry name" value="SUBTILASE_SER"/>
    <property type="match status" value="1"/>
</dbReference>
<evidence type="ECO:0000256" key="5">
    <source>
        <dbReference type="ARBA" id="ARBA00022737"/>
    </source>
</evidence>
<evidence type="ECO:0000256" key="8">
    <source>
        <dbReference type="PIRSR" id="PIRSR615500-1"/>
    </source>
</evidence>
<evidence type="ECO:0000256" key="6">
    <source>
        <dbReference type="ARBA" id="ARBA00022801"/>
    </source>
</evidence>
<comment type="similarity">
    <text evidence="1 9 10">Belongs to the peptidase S8 family.</text>
</comment>
<dbReference type="Gene3D" id="2.60.40.1080">
    <property type="match status" value="1"/>
</dbReference>
<feature type="domain" description="BIG2" evidence="13">
    <location>
        <begin position="1095"/>
        <end position="1172"/>
    </location>
</feature>
<feature type="active site" description="Charge relay system" evidence="8 9">
    <location>
        <position position="238"/>
    </location>
</feature>
<comment type="caution">
    <text evidence="14">The sequence shown here is derived from an EMBL/GenBank/DDBJ whole genome shotgun (WGS) entry which is preliminary data.</text>
</comment>
<keyword evidence="5" id="KW-0677">Repeat</keyword>
<dbReference type="Pfam" id="PF02368">
    <property type="entry name" value="Big_2"/>
    <property type="match status" value="1"/>
</dbReference>
<gene>
    <name evidence="14" type="ORF">E7215_06220</name>
</gene>
<dbReference type="Gene3D" id="2.60.40.10">
    <property type="entry name" value="Immunoglobulins"/>
    <property type="match status" value="4"/>
</dbReference>
<dbReference type="PROSITE" id="PS51892">
    <property type="entry name" value="SUBTILASE"/>
    <property type="match status" value="1"/>
</dbReference>
<dbReference type="PANTHER" id="PTHR43399">
    <property type="entry name" value="SUBTILISIN-RELATED"/>
    <property type="match status" value="1"/>
</dbReference>
<dbReference type="InterPro" id="IPR023827">
    <property type="entry name" value="Peptidase_S8_Asp-AS"/>
</dbReference>
<dbReference type="InterPro" id="IPR003343">
    <property type="entry name" value="Big_2"/>
</dbReference>
<dbReference type="InterPro" id="IPR013783">
    <property type="entry name" value="Ig-like_fold"/>
</dbReference>
<evidence type="ECO:0000256" key="12">
    <source>
        <dbReference type="SAM" id="Phobius"/>
    </source>
</evidence>
<keyword evidence="3 9" id="KW-0645">Protease</keyword>
<evidence type="ECO:0000256" key="7">
    <source>
        <dbReference type="ARBA" id="ARBA00022825"/>
    </source>
</evidence>
<feature type="active site" description="Charge relay system" evidence="8 9">
    <location>
        <position position="302"/>
    </location>
</feature>
<dbReference type="PROSITE" id="PS00136">
    <property type="entry name" value="SUBTILASE_ASP"/>
    <property type="match status" value="1"/>
</dbReference>
<sequence length="2070" mass="221288">MLKYSCRCKNFTLRNCIQGGICMKSDKLRRIIAGIFTISIMTTSVFTTNGFVAYADSNDLKIDISRAHPIIKGEKSILSTIADSQSHSELDSLHKADDEVTIIVELEDKPLIEYYSAGKTSNSVSSFIKSSKSQGINNQLLKQQEIVKQRIQKEVPIVVEQEYIVVMNGFSFIAKYSDLDTIKAVKGVKNAFVSTVYRLPDLEIEHKPTMAFSSETISSTEANKAGYTGKNMVVAVLDTGLDVKHEAFKNSPEEVKYSEAEITDIMKSENINADGNVYKSEKIPFVYDYADKDDDVSDPKQHGTHVSGTVGANGENLTGVAPDAQLMMMKVFSDSTGGARASDILAALDDAVTLGVDAINMSLGSGAGFTAEAEDVINKTYDRVGASGINLMCAAGNDYSSTYNSNLGTDLPLVSNPDNSIVGSPSTYNAATSVASINNSKITGAYILVGETKIRYTDANDGTSKEFNSLEGDSIEYVAIPGVGTADDFKGIDVKGKIALVKRGTINFTEKEANAATAEAAGIIVYDNAEGNLLNMKTDGKIPAIFISKEHGEFMVKQSVKNISISKEYKDAFDSVVKSQMSDFSSWGISPDLKLKPEITAPGGDIYSTLPGGVYGSMSGTSMATPHMAGASSLVRQYINEKYPSLTVKEKEILATQLLMSTAIPAIDPDGVAYSPRKQGSGVANVYNAVKTSAYLIGSEGKPKAELGDSVSGEYSFKFSVKNTSDLPVKYTVDTTVLTEKILSTEEGKFFAQASKELDTSMVNVTLDGVEGSSITVGGGETKAISISLKLTDSAKKDLKVCDNGTFIDGFVTLISENEDKINLNLPFVGFYGDWQAVPIFDNNLYDNETAAMYETALAYFDRVASKANYLGVNLFNGKDKPLLVDENKIAIGSDIDGSHTVNAVVGLLRNTEKLSYTVTDSNGNKVYENKGKRADKSFYDSNTGRITNGLDSIGWDSMNSKGNKPLEDGVYTYKISGIPVGGDEKDLQEIKFPVTIDTQEPELINTKIQTIDGVKYLTITLKDNHYLQGMQLVDEKGDPLTEIIVLDKDKTGSEYEQIFKIGDLNMESVKVVAVDYAMNFLETDSIALSEGDIAPESVTLKDRNLELAEGSEFQMSAKVNPYNSKDKTLTWSSSNEDVATISETGYVKALTKGETTITVSTVNGKTDSTTLKVVDKDELTTELKAPYIIYSDGNYKLPADLIDKTVVIKDTAKSVSIVGNNTNTNINPYSGVDISCEGNVDLVINNFNTKVTSFFKNAIEFKGAKNTLTLKGDNTLTSVSEYSDRAIISAAYGTELEISGKGTLNAIPAKNNYGACIGGGNSGDIMDSGTINISDGIINVTTRGAGAAIGGGFGGIATNINISGGKVAAISDVSNYNSSATIGSGTAAENTNDLPSNIKITGGEVTAINCSDGAAIGDCSDGNTDYNIMILGGKVNAQSNSNSTLYAGSAIGAGVASIGKIAINISGGVVNATTTSKGAAIGGGTESEAGTIKIEGGTITATSSNSGAAIGSGSDGKKQDITILKGTIKATATDKGQAIGKGEGGEECIIKGMNELTPCIATISAPNVTSVKVDGVDWNITQGHEEDDNIYLYLVDKTEPYKVEVLADGVNKMFLVTVKDGKTSVEEIDITPPKTPTIAEENGLVTLTAADEDTTKMEYSLDNKTWTVYTEPVKVDEKATIYVRAIDKAGNISEVAQYTVPDRTAPGVPKIKEEKGLVTLTPADEDTKVIQYSLYGKEWKKYSEPVQVPEKSTIYVRAIDEAGNISGVITYTIPDITAPKAPVITDKDGLVTLTAADEDTVKMEYSLDNKNWDTYTEPVALKEQETIYVRAVDESGNVSAIVSYTSPDVTAPKSPIITEKSGVVTIKSADKDTSKIEYSLDNKNWTIYTEPVKVDEKATIYVRAIDESGNISELAQYTVPDRTAPKSPVITEKDGLVTLTAADKDTAKMEYSLDNKTWNIYKEPVKVEEKAKIYVRAIDEAGNVSAVVEYKMTEKPEKPENPEKPEKPEKPENPEKPSNPSTGKPSNPGTPSKPTGKIPQTGGMVGSGVMALGGIITVAIGSLVLKRKK</sequence>
<dbReference type="InterPro" id="IPR010435">
    <property type="entry name" value="C5a/SBT2-like_Fn3"/>
</dbReference>
<dbReference type="InterPro" id="IPR034216">
    <property type="entry name" value="C5a_Peptidase"/>
</dbReference>
<dbReference type="Gene3D" id="2.60.40.1710">
    <property type="entry name" value="Subtilisin-like superfamily"/>
    <property type="match status" value="1"/>
</dbReference>
<keyword evidence="12" id="KW-1133">Transmembrane helix</keyword>
<feature type="transmembrane region" description="Helical" evidence="12">
    <location>
        <begin position="31"/>
        <end position="55"/>
    </location>
</feature>
<dbReference type="Pfam" id="PF06280">
    <property type="entry name" value="fn3_5"/>
    <property type="match status" value="1"/>
</dbReference>
<dbReference type="Proteomes" id="UP000768462">
    <property type="component" value="Unassembled WGS sequence"/>
</dbReference>
<evidence type="ECO:0000256" key="4">
    <source>
        <dbReference type="ARBA" id="ARBA00022729"/>
    </source>
</evidence>
<dbReference type="InterPro" id="IPR000209">
    <property type="entry name" value="Peptidase_S8/S53_dom"/>
</dbReference>
<keyword evidence="12" id="KW-0812">Transmembrane</keyword>
<dbReference type="GO" id="GO:0016020">
    <property type="term" value="C:membrane"/>
    <property type="evidence" value="ECO:0007669"/>
    <property type="project" value="InterPro"/>
</dbReference>
<dbReference type="SUPFAM" id="SSF52025">
    <property type="entry name" value="PA domain"/>
    <property type="match status" value="1"/>
</dbReference>
<keyword evidence="7 9" id="KW-0720">Serine protease</keyword>
<reference evidence="14" key="1">
    <citation type="submission" date="2019-04" db="EMBL/GenBank/DDBJ databases">
        <title>Evolution of Biomass-Degrading Anaerobic Consortia Revealed by Metagenomics.</title>
        <authorList>
            <person name="Peng X."/>
        </authorList>
    </citation>
    <scope>NUCLEOTIDE SEQUENCE</scope>
    <source>
        <strain evidence="14">SIG254</strain>
    </source>
</reference>
<dbReference type="CDD" id="cd07475">
    <property type="entry name" value="Peptidases_S8_C5a_Peptidase"/>
    <property type="match status" value="1"/>
</dbReference>
<accession>A0A927W9N2</accession>
<evidence type="ECO:0000256" key="2">
    <source>
        <dbReference type="ARBA" id="ARBA00022525"/>
    </source>
</evidence>
<dbReference type="InterPro" id="IPR022398">
    <property type="entry name" value="Peptidase_S8_His-AS"/>
</dbReference>
<dbReference type="Pfam" id="PF02225">
    <property type="entry name" value="PA"/>
    <property type="match status" value="1"/>
</dbReference>
<feature type="compositionally biased region" description="Polar residues" evidence="11">
    <location>
        <begin position="2019"/>
        <end position="2034"/>
    </location>
</feature>
<feature type="active site" description="Charge relay system" evidence="8 9">
    <location>
        <position position="622"/>
    </location>
</feature>
<dbReference type="InterPro" id="IPR003137">
    <property type="entry name" value="PA_domain"/>
</dbReference>
<keyword evidence="12" id="KW-0472">Membrane</keyword>
<feature type="region of interest" description="Disordered" evidence="11">
    <location>
        <begin position="1993"/>
        <end position="2047"/>
    </location>
</feature>
<dbReference type="SUPFAM" id="SSF52743">
    <property type="entry name" value="Subtilisin-like"/>
    <property type="match status" value="1"/>
</dbReference>
<protein>
    <recommendedName>
        <fullName evidence="13">BIG2 domain-containing protein</fullName>
    </recommendedName>
</protein>
<dbReference type="Gene3D" id="3.40.50.200">
    <property type="entry name" value="Peptidase S8/S53 domain"/>
    <property type="match status" value="1"/>
</dbReference>
<keyword evidence="2" id="KW-0964">Secreted</keyword>
<dbReference type="NCBIfam" id="NF047446">
    <property type="entry name" value="barrel_OmpL47"/>
    <property type="match status" value="1"/>
</dbReference>
<dbReference type="Gene3D" id="3.50.30.30">
    <property type="match status" value="1"/>
</dbReference>
<feature type="compositionally biased region" description="Basic and acidic residues" evidence="11">
    <location>
        <begin position="1993"/>
        <end position="2016"/>
    </location>
</feature>
<dbReference type="Pfam" id="PF00082">
    <property type="entry name" value="Peptidase_S8"/>
    <property type="match status" value="1"/>
</dbReference>
<dbReference type="InterPro" id="IPR008964">
    <property type="entry name" value="Invasin/intimin_cell_adhesion"/>
</dbReference>
<dbReference type="SUPFAM" id="SSF49373">
    <property type="entry name" value="Invasin/intimin cell-adhesion fragments"/>
    <property type="match status" value="1"/>
</dbReference>
<dbReference type="InterPro" id="IPR051048">
    <property type="entry name" value="Peptidase_S8/S53_subtilisin"/>
</dbReference>
<proteinExistence type="inferred from homology"/>
<feature type="transmembrane region" description="Helical" evidence="12">
    <location>
        <begin position="2045"/>
        <end position="2066"/>
    </location>
</feature>
<name>A0A927W9N2_9CLOT</name>
<dbReference type="GO" id="GO:0004252">
    <property type="term" value="F:serine-type endopeptidase activity"/>
    <property type="evidence" value="ECO:0007669"/>
    <property type="project" value="UniProtKB-UniRule"/>
</dbReference>
<keyword evidence="4" id="KW-0732">Signal</keyword>
<evidence type="ECO:0000256" key="1">
    <source>
        <dbReference type="ARBA" id="ARBA00011073"/>
    </source>
</evidence>
<dbReference type="PRINTS" id="PR00723">
    <property type="entry name" value="SUBTILISIN"/>
</dbReference>
<dbReference type="InterPro" id="IPR058094">
    <property type="entry name" value="Ig-like_OmpL47-like"/>
</dbReference>
<dbReference type="InterPro" id="IPR046450">
    <property type="entry name" value="PA_dom_sf"/>
</dbReference>